<evidence type="ECO:0000313" key="10">
    <source>
        <dbReference type="EMBL" id="VAW02931.1"/>
    </source>
</evidence>
<dbReference type="PROSITE" id="PS51885">
    <property type="entry name" value="NEPRILYSIN"/>
    <property type="match status" value="1"/>
</dbReference>
<dbReference type="Pfam" id="PF01431">
    <property type="entry name" value="Peptidase_M13"/>
    <property type="match status" value="1"/>
</dbReference>
<evidence type="ECO:0000259" key="8">
    <source>
        <dbReference type="Pfam" id="PF01431"/>
    </source>
</evidence>
<dbReference type="EMBL" id="UOEE01000348">
    <property type="protein sequence ID" value="VAW02931.1"/>
    <property type="molecule type" value="Genomic_DNA"/>
</dbReference>
<dbReference type="GO" id="GO:0005886">
    <property type="term" value="C:plasma membrane"/>
    <property type="evidence" value="ECO:0007669"/>
    <property type="project" value="TreeGrafter"/>
</dbReference>
<keyword evidence="3" id="KW-0645">Protease</keyword>
<evidence type="ECO:0000256" key="4">
    <source>
        <dbReference type="ARBA" id="ARBA00022723"/>
    </source>
</evidence>
<dbReference type="Pfam" id="PF05649">
    <property type="entry name" value="Peptidase_M13_N"/>
    <property type="match status" value="1"/>
</dbReference>
<protein>
    <submittedName>
        <fullName evidence="10">Peptidase, M13 family</fullName>
    </submittedName>
</protein>
<evidence type="ECO:0000259" key="9">
    <source>
        <dbReference type="Pfam" id="PF05649"/>
    </source>
</evidence>
<dbReference type="AlphaFoldDB" id="A0A3B0S9P2"/>
<evidence type="ECO:0000256" key="1">
    <source>
        <dbReference type="ARBA" id="ARBA00001947"/>
    </source>
</evidence>
<comment type="cofactor">
    <cofactor evidence="1">
        <name>Zn(2+)</name>
        <dbReference type="ChEBI" id="CHEBI:29105"/>
    </cofactor>
</comment>
<dbReference type="InterPro" id="IPR000718">
    <property type="entry name" value="Peptidase_M13"/>
</dbReference>
<evidence type="ECO:0000256" key="7">
    <source>
        <dbReference type="ARBA" id="ARBA00023049"/>
    </source>
</evidence>
<feature type="domain" description="Peptidase M13 N-terminal" evidence="9">
    <location>
        <begin position="2"/>
        <end position="211"/>
    </location>
</feature>
<dbReference type="InterPro" id="IPR042089">
    <property type="entry name" value="Peptidase_M13_dom_2"/>
</dbReference>
<feature type="domain" description="Peptidase M13 C-terminal" evidence="8">
    <location>
        <begin position="263"/>
        <end position="464"/>
    </location>
</feature>
<evidence type="ECO:0000256" key="5">
    <source>
        <dbReference type="ARBA" id="ARBA00022801"/>
    </source>
</evidence>
<reference evidence="10" key="1">
    <citation type="submission" date="2018-06" db="EMBL/GenBank/DDBJ databases">
        <authorList>
            <person name="Zhirakovskaya E."/>
        </authorList>
    </citation>
    <scope>NUCLEOTIDE SEQUENCE</scope>
</reference>
<sequence length="467" mass="52276">LKLANVADAEAKAATIFALETKIAKAHWDKVDNRNRDLTYNKMSLAELEEFAPGYPWALANKTAGLNINEMIVRQKSAFPVLAKIFAETSVADWQSYLTFHLLSGNSANLPAAFDDENFAFFGKTLRGQPQQRQRWKRAVGVVNGALGEAIGQVYVEKHFPAESKRKMDELVENLRTALGQRIDGLEWMSADTKVEAHAKLAAFTPKIGYPVKWKDYSSMQIDRNDLLGNTRAAQLWRWNDNISKLGKPIDKTEWFMSPQTVNAYYNSTQNEIVFPAAILQAPFFDPNADPAVNYGAIGGVIGHEMGHGFDDQGSKSDGTGKLRNWWSEADKTAFEARTGALGAQYDQFSPLEGHHVNGKFTMGENIGDLGGLTFALAAYRISLNGKPAPVIDGFTGEQRLFLSWAQVWRGKNRDEATINRLKSDPHSPSQYRTNGVVRNMDEWYDAFDVKEGDAMYLPPEKRVRIW</sequence>
<dbReference type="Gene3D" id="1.10.1380.10">
    <property type="entry name" value="Neutral endopeptidase , domain2"/>
    <property type="match status" value="1"/>
</dbReference>
<keyword evidence="6" id="KW-0862">Zinc</keyword>
<dbReference type="GO" id="GO:0004222">
    <property type="term" value="F:metalloendopeptidase activity"/>
    <property type="evidence" value="ECO:0007669"/>
    <property type="project" value="InterPro"/>
</dbReference>
<accession>A0A3B0S9P2</accession>
<dbReference type="CDD" id="cd08662">
    <property type="entry name" value="M13"/>
    <property type="match status" value="1"/>
</dbReference>
<dbReference type="PANTHER" id="PTHR11733">
    <property type="entry name" value="ZINC METALLOPROTEASE FAMILY M13 NEPRILYSIN-RELATED"/>
    <property type="match status" value="1"/>
</dbReference>
<keyword evidence="5" id="KW-0378">Hydrolase</keyword>
<dbReference type="PRINTS" id="PR00786">
    <property type="entry name" value="NEPRILYSIN"/>
</dbReference>
<evidence type="ECO:0000256" key="2">
    <source>
        <dbReference type="ARBA" id="ARBA00007357"/>
    </source>
</evidence>
<organism evidence="10">
    <name type="scientific">hydrothermal vent metagenome</name>
    <dbReference type="NCBI Taxonomy" id="652676"/>
    <lineage>
        <taxon>unclassified sequences</taxon>
        <taxon>metagenomes</taxon>
        <taxon>ecological metagenomes</taxon>
    </lineage>
</organism>
<comment type="similarity">
    <text evidence="2">Belongs to the peptidase M13 family.</text>
</comment>
<dbReference type="GO" id="GO:0046872">
    <property type="term" value="F:metal ion binding"/>
    <property type="evidence" value="ECO:0007669"/>
    <property type="project" value="UniProtKB-KW"/>
</dbReference>
<dbReference type="PANTHER" id="PTHR11733:SF167">
    <property type="entry name" value="FI17812P1-RELATED"/>
    <property type="match status" value="1"/>
</dbReference>
<dbReference type="GO" id="GO:0016485">
    <property type="term" value="P:protein processing"/>
    <property type="evidence" value="ECO:0007669"/>
    <property type="project" value="TreeGrafter"/>
</dbReference>
<name>A0A3B0S9P2_9ZZZZ</name>
<feature type="non-terminal residue" evidence="10">
    <location>
        <position position="1"/>
    </location>
</feature>
<keyword evidence="7" id="KW-0482">Metalloprotease</keyword>
<dbReference type="Gene3D" id="3.40.390.10">
    <property type="entry name" value="Collagenase (Catalytic Domain)"/>
    <property type="match status" value="1"/>
</dbReference>
<gene>
    <name evidence="10" type="ORF">MNBD_ALPHA06-921</name>
</gene>
<dbReference type="InterPro" id="IPR018497">
    <property type="entry name" value="Peptidase_M13_C"/>
</dbReference>
<dbReference type="InterPro" id="IPR008753">
    <property type="entry name" value="Peptidase_M13_N"/>
</dbReference>
<dbReference type="InterPro" id="IPR024079">
    <property type="entry name" value="MetalloPept_cat_dom_sf"/>
</dbReference>
<dbReference type="SUPFAM" id="SSF55486">
    <property type="entry name" value="Metalloproteases ('zincins'), catalytic domain"/>
    <property type="match status" value="1"/>
</dbReference>
<keyword evidence="4" id="KW-0479">Metal-binding</keyword>
<evidence type="ECO:0000256" key="6">
    <source>
        <dbReference type="ARBA" id="ARBA00022833"/>
    </source>
</evidence>
<proteinExistence type="inferred from homology"/>
<evidence type="ECO:0000256" key="3">
    <source>
        <dbReference type="ARBA" id="ARBA00022670"/>
    </source>
</evidence>